<dbReference type="EMBL" id="QGLT01000007">
    <property type="protein sequence ID" value="PXY98794.1"/>
    <property type="molecule type" value="Genomic_DNA"/>
</dbReference>
<organism evidence="1 2">
    <name type="scientific">Commensalibacter melissae</name>
    <dbReference type="NCBI Taxonomy" id="2070537"/>
    <lineage>
        <taxon>Bacteria</taxon>
        <taxon>Pseudomonadati</taxon>
        <taxon>Pseudomonadota</taxon>
        <taxon>Alphaproteobacteria</taxon>
        <taxon>Acetobacterales</taxon>
        <taxon>Acetobacteraceae</taxon>
    </lineage>
</organism>
<sequence length="349" mass="41126">MKFGLKEGFIIFNESFFISGQEFMEPFIALRRERLNRGIRFAHARCLEIGALIDPVLCRENGNVFYADHLSTEELKEQFAWNTNFDSRQLVEIDYIWKKECALKECVDGQFDYVIASHVAEHVPDLIGWIEEIRQILKPDGQLRLVLPDGRYSFDMKRQPTRLADLLAAWLKKSTCPETHLVLDFALNKINDKDIPRIHAEYGLYPDIENLESQIPFSEVLEWGERTLIPDHYEDIHCWVLHLGLFVKLMMNLAEHGLIKMACVEWFDIDPSKLSYEFTVFLVSEKNREKCVESWKEVYEKIRISPYQFSFAQHLEQENIKLKQELTAIQNSFCWRVTSPLRQLVKLFK</sequence>
<dbReference type="Pfam" id="PF13489">
    <property type="entry name" value="Methyltransf_23"/>
    <property type="match status" value="1"/>
</dbReference>
<reference evidence="1 2" key="1">
    <citation type="submission" date="2018-05" db="EMBL/GenBank/DDBJ databases">
        <title>Reference genomes for bee gut microbiota database.</title>
        <authorList>
            <person name="Ellegaard K.M."/>
        </authorList>
    </citation>
    <scope>NUCLEOTIDE SEQUENCE [LARGE SCALE GENOMIC DNA]</scope>
    <source>
        <strain evidence="1 2">ESL0284</strain>
    </source>
</reference>
<dbReference type="Proteomes" id="UP000247565">
    <property type="component" value="Unassembled WGS sequence"/>
</dbReference>
<dbReference type="CDD" id="cd02440">
    <property type="entry name" value="AdoMet_MTases"/>
    <property type="match status" value="1"/>
</dbReference>
<evidence type="ECO:0008006" key="3">
    <source>
        <dbReference type="Google" id="ProtNLM"/>
    </source>
</evidence>
<proteinExistence type="predicted"/>
<dbReference type="SUPFAM" id="SSF53335">
    <property type="entry name" value="S-adenosyl-L-methionine-dependent methyltransferases"/>
    <property type="match status" value="1"/>
</dbReference>
<comment type="caution">
    <text evidence="1">The sequence shown here is derived from an EMBL/GenBank/DDBJ whole genome shotgun (WGS) entry which is preliminary data.</text>
</comment>
<accession>A0A318NAW2</accession>
<evidence type="ECO:0000313" key="1">
    <source>
        <dbReference type="EMBL" id="PXY98794.1"/>
    </source>
</evidence>
<gene>
    <name evidence="1" type="ORF">DK869_08555</name>
</gene>
<name>A0A318NAW2_9PROT</name>
<protein>
    <recommendedName>
        <fullName evidence="3">Class I SAM-dependent methyltransferase</fullName>
    </recommendedName>
</protein>
<keyword evidence="2" id="KW-1185">Reference proteome</keyword>
<dbReference type="Gene3D" id="3.40.50.150">
    <property type="entry name" value="Vaccinia Virus protein VP39"/>
    <property type="match status" value="1"/>
</dbReference>
<dbReference type="AlphaFoldDB" id="A0A318NAW2"/>
<dbReference type="InterPro" id="IPR029063">
    <property type="entry name" value="SAM-dependent_MTases_sf"/>
</dbReference>
<evidence type="ECO:0000313" key="2">
    <source>
        <dbReference type="Proteomes" id="UP000247565"/>
    </source>
</evidence>